<dbReference type="InterPro" id="IPR036291">
    <property type="entry name" value="NAD(P)-bd_dom_sf"/>
</dbReference>
<dbReference type="Pfam" id="PF08338">
    <property type="entry name" value="DUF1731"/>
    <property type="match status" value="1"/>
</dbReference>
<accession>A0ABW2C4E2</accession>
<dbReference type="SUPFAM" id="SSF51735">
    <property type="entry name" value="NAD(P)-binding Rossmann-fold domains"/>
    <property type="match status" value="1"/>
</dbReference>
<reference evidence="5" key="1">
    <citation type="journal article" date="2019" name="Int. J. Syst. Evol. Microbiol.">
        <title>The Global Catalogue of Microorganisms (GCM) 10K type strain sequencing project: providing services to taxonomists for standard genome sequencing and annotation.</title>
        <authorList>
            <consortium name="The Broad Institute Genomics Platform"/>
            <consortium name="The Broad Institute Genome Sequencing Center for Infectious Disease"/>
            <person name="Wu L."/>
            <person name="Ma J."/>
        </authorList>
    </citation>
    <scope>NUCLEOTIDE SEQUENCE [LARGE SCALE GENOMIC DNA]</scope>
    <source>
        <strain evidence="5">KCTC 32255</strain>
    </source>
</reference>
<evidence type="ECO:0000313" key="5">
    <source>
        <dbReference type="Proteomes" id="UP001596337"/>
    </source>
</evidence>
<evidence type="ECO:0000256" key="1">
    <source>
        <dbReference type="ARBA" id="ARBA00009353"/>
    </source>
</evidence>
<feature type="domain" description="DUF1731" evidence="3">
    <location>
        <begin position="245"/>
        <end position="291"/>
    </location>
</feature>
<dbReference type="InterPro" id="IPR010099">
    <property type="entry name" value="SDR39U1"/>
</dbReference>
<dbReference type="EMBL" id="JBHSXX010000001">
    <property type="protein sequence ID" value="MFC6869709.1"/>
    <property type="molecule type" value="Genomic_DNA"/>
</dbReference>
<dbReference type="Gene3D" id="3.40.50.720">
    <property type="entry name" value="NAD(P)-binding Rossmann-like Domain"/>
    <property type="match status" value="1"/>
</dbReference>
<proteinExistence type="inferred from homology"/>
<evidence type="ECO:0000259" key="2">
    <source>
        <dbReference type="Pfam" id="PF01370"/>
    </source>
</evidence>
<dbReference type="PANTHER" id="PTHR11092">
    <property type="entry name" value="SUGAR NUCLEOTIDE EPIMERASE RELATED"/>
    <property type="match status" value="1"/>
</dbReference>
<organism evidence="4 5">
    <name type="scientific">Haloechinothrix salitolerans</name>
    <dbReference type="NCBI Taxonomy" id="926830"/>
    <lineage>
        <taxon>Bacteria</taxon>
        <taxon>Bacillati</taxon>
        <taxon>Actinomycetota</taxon>
        <taxon>Actinomycetes</taxon>
        <taxon>Pseudonocardiales</taxon>
        <taxon>Pseudonocardiaceae</taxon>
        <taxon>Haloechinothrix</taxon>
    </lineage>
</organism>
<gene>
    <name evidence="4" type="ORF">ACFQGD_21440</name>
</gene>
<dbReference type="InterPro" id="IPR001509">
    <property type="entry name" value="Epimerase_deHydtase"/>
</dbReference>
<dbReference type="Pfam" id="PF01370">
    <property type="entry name" value="Epimerase"/>
    <property type="match status" value="1"/>
</dbReference>
<dbReference type="PANTHER" id="PTHR11092:SF0">
    <property type="entry name" value="EPIMERASE FAMILY PROTEIN SDR39U1"/>
    <property type="match status" value="1"/>
</dbReference>
<protein>
    <submittedName>
        <fullName evidence="4">TIGR01777 family oxidoreductase</fullName>
    </submittedName>
</protein>
<comment type="similarity">
    <text evidence="1">Belongs to the NAD(P)-dependent epimerase/dehydratase family. SDR39U1 subfamily.</text>
</comment>
<evidence type="ECO:0000313" key="4">
    <source>
        <dbReference type="EMBL" id="MFC6869709.1"/>
    </source>
</evidence>
<feature type="domain" description="NAD-dependent epimerase/dehydratase" evidence="2">
    <location>
        <begin position="3"/>
        <end position="212"/>
    </location>
</feature>
<dbReference type="InterPro" id="IPR013549">
    <property type="entry name" value="DUF1731"/>
</dbReference>
<comment type="caution">
    <text evidence="4">The sequence shown here is derived from an EMBL/GenBank/DDBJ whole genome shotgun (WGS) entry which is preliminary data.</text>
</comment>
<sequence length="293" mass="30999">MRIAVAGSTGFIGSALVPELASAGHEVRRLVRREPTEDNEFTWDPPAGTIDDNALAGVDAVVNLCGTSLIGRWSAAHKQAIRDSRIEPTEVLAEAVARVGVPALLNASGIGFYGDTGDVTVDEQAGQGAGFIAEVVGDWEAATKPATDAGARVVFMRNGLVLSTDGGLLRILKPIFWLGLGARLGEGRQFMPWISHPDAIAAIRFLIEHPEVSGPVNLCSPHPVTNREFTHAFASALGRPAPWFAPKTALRLALGDAADEMLLGGQHALPKKLTDAEFEFQHPHLDAALAAVT</sequence>
<dbReference type="RefSeq" id="WP_345397646.1">
    <property type="nucleotide sequence ID" value="NZ_BAABLA010000027.1"/>
</dbReference>
<evidence type="ECO:0000259" key="3">
    <source>
        <dbReference type="Pfam" id="PF08338"/>
    </source>
</evidence>
<name>A0ABW2C4E2_9PSEU</name>
<dbReference type="Proteomes" id="UP001596337">
    <property type="component" value="Unassembled WGS sequence"/>
</dbReference>
<dbReference type="NCBIfam" id="TIGR01777">
    <property type="entry name" value="yfcH"/>
    <property type="match status" value="1"/>
</dbReference>
<keyword evidence="5" id="KW-1185">Reference proteome</keyword>